<dbReference type="AlphaFoldDB" id="A0A1B0A0X6"/>
<dbReference type="VEuPathDB" id="VectorBase:GPAI031062"/>
<evidence type="ECO:0000313" key="2">
    <source>
        <dbReference type="Proteomes" id="UP000092445"/>
    </source>
</evidence>
<evidence type="ECO:0000313" key="1">
    <source>
        <dbReference type="EnsemblMetazoa" id="GPAI031062-PA"/>
    </source>
</evidence>
<organism evidence="1 2">
    <name type="scientific">Glossina pallidipes</name>
    <name type="common">Tsetse fly</name>
    <dbReference type="NCBI Taxonomy" id="7398"/>
    <lineage>
        <taxon>Eukaryota</taxon>
        <taxon>Metazoa</taxon>
        <taxon>Ecdysozoa</taxon>
        <taxon>Arthropoda</taxon>
        <taxon>Hexapoda</taxon>
        <taxon>Insecta</taxon>
        <taxon>Pterygota</taxon>
        <taxon>Neoptera</taxon>
        <taxon>Endopterygota</taxon>
        <taxon>Diptera</taxon>
        <taxon>Brachycera</taxon>
        <taxon>Muscomorpha</taxon>
        <taxon>Hippoboscoidea</taxon>
        <taxon>Glossinidae</taxon>
        <taxon>Glossina</taxon>
    </lineage>
</organism>
<sequence length="246" mass="29281">MTSSMMKTISFVTPLKKLHHKPTDDRKSLQQTSVNLVVVQALNALQIIRNTTTPSKIHLEAIPNFLFRWTQEQQRSTESFNNVWYQMLLKHYDEESVAIEKFQIDVNQMTAFMLLILNNYIDNCDPDETQSLLDEAVKYVNYYEKLNKGMEDYKNWMYAKQAFDFITLLRRASKRKPLNPDELNIDDIKMRARLKYEDSRRYQMELMLGLAERELIDKISQERDILRNEDKCNSLMMNAYYGYQDV</sequence>
<protein>
    <submittedName>
        <fullName evidence="1">Uncharacterized protein</fullName>
    </submittedName>
</protein>
<name>A0A1B0A0X6_GLOPL</name>
<proteinExistence type="predicted"/>
<keyword evidence="2" id="KW-1185">Reference proteome</keyword>
<accession>A0A1B0A0X6</accession>
<dbReference type="EnsemblMetazoa" id="GPAI031062-RA">
    <property type="protein sequence ID" value="GPAI031062-PA"/>
    <property type="gene ID" value="GPAI031062"/>
</dbReference>
<reference evidence="2" key="1">
    <citation type="submission" date="2014-03" db="EMBL/GenBank/DDBJ databases">
        <authorList>
            <person name="Aksoy S."/>
            <person name="Warren W."/>
            <person name="Wilson R.K."/>
        </authorList>
    </citation>
    <scope>NUCLEOTIDE SEQUENCE [LARGE SCALE GENOMIC DNA]</scope>
    <source>
        <strain evidence="2">IAEA</strain>
    </source>
</reference>
<dbReference type="Proteomes" id="UP000092445">
    <property type="component" value="Unassembled WGS sequence"/>
</dbReference>
<reference evidence="1" key="2">
    <citation type="submission" date="2020-05" db="UniProtKB">
        <authorList>
            <consortium name="EnsemblMetazoa"/>
        </authorList>
    </citation>
    <scope>IDENTIFICATION</scope>
    <source>
        <strain evidence="1">IAEA</strain>
    </source>
</reference>